<dbReference type="GeneID" id="12985689"/>
<keyword evidence="2" id="KW-1185">Reference proteome</keyword>
<dbReference type="Proteomes" id="UP000009058">
    <property type="component" value="Chromosome 1"/>
</dbReference>
<sequence length="56" mass="6274">MAGTAASVKPKLMEKMNWAMCMTLACANTQSAENVDQLSLRRTLITNRDMRTISRI</sequence>
<dbReference type="KEGG" id="mgr:MGG_16023"/>
<organism evidence="1 2">
    <name type="scientific">Pyricularia oryzae (strain 70-15 / ATCC MYA-4617 / FGSC 8958)</name>
    <name type="common">Rice blast fungus</name>
    <name type="synonym">Magnaporthe oryzae</name>
    <dbReference type="NCBI Taxonomy" id="242507"/>
    <lineage>
        <taxon>Eukaryota</taxon>
        <taxon>Fungi</taxon>
        <taxon>Dikarya</taxon>
        <taxon>Ascomycota</taxon>
        <taxon>Pezizomycotina</taxon>
        <taxon>Sordariomycetes</taxon>
        <taxon>Sordariomycetidae</taxon>
        <taxon>Magnaporthales</taxon>
        <taxon>Pyriculariaceae</taxon>
        <taxon>Pyricularia</taxon>
    </lineage>
</organism>
<accession>G4MN81</accession>
<dbReference type="EMBL" id="CM001231">
    <property type="protein sequence ID" value="EHA56204.1"/>
    <property type="molecule type" value="Genomic_DNA"/>
</dbReference>
<dbReference type="HOGENOM" id="CLU_3014639_0_0_1"/>
<dbReference type="InParanoid" id="G4MN81"/>
<gene>
    <name evidence="1" type="ORF">MGG_16023</name>
</gene>
<evidence type="ECO:0000313" key="1">
    <source>
        <dbReference type="EMBL" id="EHA56204.1"/>
    </source>
</evidence>
<protein>
    <submittedName>
        <fullName evidence="1">Uncharacterized protein</fullName>
    </submittedName>
</protein>
<reference key="2">
    <citation type="submission" date="2011-05" db="EMBL/GenBank/DDBJ databases">
        <title>The Genome Sequence of Magnaporthe oryzae 70-15.</title>
        <authorList>
            <consortium name="The Broad Institute Genome Sequencing Platform"/>
            <person name="Ma L.-J."/>
            <person name="Dead R."/>
            <person name="Young S.K."/>
            <person name="Zeng Q."/>
            <person name="Gargeya S."/>
            <person name="Fitzgerald M."/>
            <person name="Haas B."/>
            <person name="Abouelleil A."/>
            <person name="Alvarado L."/>
            <person name="Arachchi H.M."/>
            <person name="Berlin A."/>
            <person name="Brown A."/>
            <person name="Chapman S.B."/>
            <person name="Chen Z."/>
            <person name="Dunbar C."/>
            <person name="Freedman E."/>
            <person name="Gearin G."/>
            <person name="Gellesch M."/>
            <person name="Goldberg J."/>
            <person name="Griggs A."/>
            <person name="Gujja S."/>
            <person name="Heiman D."/>
            <person name="Howarth C."/>
            <person name="Larson L."/>
            <person name="Lui A."/>
            <person name="MacDonald P.J.P."/>
            <person name="Mehta T."/>
            <person name="Montmayeur A."/>
            <person name="Murphy C."/>
            <person name="Neiman D."/>
            <person name="Pearson M."/>
            <person name="Priest M."/>
            <person name="Roberts A."/>
            <person name="Saif S."/>
            <person name="Shea T."/>
            <person name="Shenoy N."/>
            <person name="Sisk P."/>
            <person name="Stolte C."/>
            <person name="Sykes S."/>
            <person name="Yandava C."/>
            <person name="Wortman J."/>
            <person name="Nusbaum C."/>
            <person name="Birren B."/>
        </authorList>
    </citation>
    <scope>NUCLEOTIDE SEQUENCE</scope>
    <source>
        <strain>70-15</strain>
    </source>
</reference>
<reference evidence="1 2" key="1">
    <citation type="journal article" date="2005" name="Nature">
        <title>The genome sequence of the rice blast fungus Magnaporthe grisea.</title>
        <authorList>
            <person name="Dean R.A."/>
            <person name="Talbot N.J."/>
            <person name="Ebbole D.J."/>
            <person name="Farman M.L."/>
            <person name="Mitchell T.K."/>
            <person name="Orbach M.J."/>
            <person name="Thon M."/>
            <person name="Kulkarni R."/>
            <person name="Xu J.R."/>
            <person name="Pan H."/>
            <person name="Read N.D."/>
            <person name="Lee Y.H."/>
            <person name="Carbone I."/>
            <person name="Brown D."/>
            <person name="Oh Y.Y."/>
            <person name="Donofrio N."/>
            <person name="Jeong J.S."/>
            <person name="Soanes D.M."/>
            <person name="Djonovic S."/>
            <person name="Kolomiets E."/>
            <person name="Rehmeyer C."/>
            <person name="Li W."/>
            <person name="Harding M."/>
            <person name="Kim S."/>
            <person name="Lebrun M.H."/>
            <person name="Bohnert H."/>
            <person name="Coughlan S."/>
            <person name="Butler J."/>
            <person name="Calvo S."/>
            <person name="Ma L.J."/>
            <person name="Nicol R."/>
            <person name="Purcell S."/>
            <person name="Nusbaum C."/>
            <person name="Galagan J.E."/>
            <person name="Birren B.W."/>
        </authorList>
    </citation>
    <scope>NUCLEOTIDE SEQUENCE [LARGE SCALE GENOMIC DNA]</scope>
    <source>
        <strain evidence="2">70-15 / ATCC MYA-4617 / FGSC 8958</strain>
    </source>
</reference>
<dbReference type="VEuPathDB" id="FungiDB:MGG_16023"/>
<name>G4MN81_PYRO7</name>
<evidence type="ECO:0000313" key="2">
    <source>
        <dbReference type="Proteomes" id="UP000009058"/>
    </source>
</evidence>
<dbReference type="SMR" id="G4MN81"/>
<dbReference type="RefSeq" id="XP_003708816.1">
    <property type="nucleotide sequence ID" value="XM_003708768.1"/>
</dbReference>
<dbReference type="AlphaFoldDB" id="G4MN81"/>
<proteinExistence type="predicted"/>